<keyword evidence="5 7" id="KW-1133">Transmembrane helix</keyword>
<evidence type="ECO:0000256" key="3">
    <source>
        <dbReference type="ARBA" id="ARBA00022475"/>
    </source>
</evidence>
<sequence length="175" mass="18916">MENWIYATAPIIIKVIISILAIFTVMIIVVRISGLRTFAKMSSFDFASTIAVGSVLASVVLSTDHSLFKGAVALAGIIGFQSIFSLLVRKSNMFKRMATNNPLLLMQNGEILYANLKSANVGEGDLIAKLREANVLDYSEVKAVILESTGDMSVLHGDGEKSLHPDLLMGVRKEG</sequence>
<comment type="similarity">
    <text evidence="2">Belongs to the UPF0702 family.</text>
</comment>
<feature type="transmembrane region" description="Helical" evidence="7">
    <location>
        <begin position="6"/>
        <end position="30"/>
    </location>
</feature>
<evidence type="ECO:0000313" key="10">
    <source>
        <dbReference type="Proteomes" id="UP000000755"/>
    </source>
</evidence>
<evidence type="ECO:0000256" key="2">
    <source>
        <dbReference type="ARBA" id="ARBA00006448"/>
    </source>
</evidence>
<keyword evidence="6 7" id="KW-0472">Membrane</keyword>
<dbReference type="KEGG" id="gfo:GFO_1918"/>
<proteinExistence type="inferred from homology"/>
<dbReference type="OrthoDB" id="9793799at2"/>
<dbReference type="InterPro" id="IPR007353">
    <property type="entry name" value="DUF421"/>
</dbReference>
<dbReference type="InterPro" id="IPR023090">
    <property type="entry name" value="UPF0702_alpha/beta_dom_sf"/>
</dbReference>
<evidence type="ECO:0000256" key="5">
    <source>
        <dbReference type="ARBA" id="ARBA00022989"/>
    </source>
</evidence>
<evidence type="ECO:0000313" key="9">
    <source>
        <dbReference type="EMBL" id="CAL66883.1"/>
    </source>
</evidence>
<organism evidence="9 10">
    <name type="scientific">Christiangramia forsetii (strain DSM 17595 / CGMCC 1.15422 / KT0803)</name>
    <name type="common">Gramella forsetii</name>
    <dbReference type="NCBI Taxonomy" id="411154"/>
    <lineage>
        <taxon>Bacteria</taxon>
        <taxon>Pseudomonadati</taxon>
        <taxon>Bacteroidota</taxon>
        <taxon>Flavobacteriia</taxon>
        <taxon>Flavobacteriales</taxon>
        <taxon>Flavobacteriaceae</taxon>
        <taxon>Christiangramia</taxon>
    </lineage>
</organism>
<gene>
    <name evidence="9" type="ordered locus">GFO_1918</name>
</gene>
<keyword evidence="3" id="KW-1003">Cell membrane</keyword>
<feature type="transmembrane region" description="Helical" evidence="7">
    <location>
        <begin position="67"/>
        <end position="88"/>
    </location>
</feature>
<dbReference type="GO" id="GO:0005886">
    <property type="term" value="C:plasma membrane"/>
    <property type="evidence" value="ECO:0007669"/>
    <property type="project" value="UniProtKB-SubCell"/>
</dbReference>
<evidence type="ECO:0000256" key="1">
    <source>
        <dbReference type="ARBA" id="ARBA00004651"/>
    </source>
</evidence>
<dbReference type="EMBL" id="CU207366">
    <property type="protein sequence ID" value="CAL66883.1"/>
    <property type="molecule type" value="Genomic_DNA"/>
</dbReference>
<evidence type="ECO:0000256" key="7">
    <source>
        <dbReference type="SAM" id="Phobius"/>
    </source>
</evidence>
<dbReference type="Pfam" id="PF04239">
    <property type="entry name" value="DUF421"/>
    <property type="match status" value="1"/>
</dbReference>
<comment type="subcellular location">
    <subcellularLocation>
        <location evidence="1">Cell membrane</location>
        <topology evidence="1">Multi-pass membrane protein</topology>
    </subcellularLocation>
</comment>
<dbReference type="Proteomes" id="UP000000755">
    <property type="component" value="Chromosome"/>
</dbReference>
<dbReference type="AlphaFoldDB" id="A0M2N8"/>
<dbReference type="Gene3D" id="3.30.240.20">
    <property type="entry name" value="bsu07140 like domains"/>
    <property type="match status" value="1"/>
</dbReference>
<dbReference type="PANTHER" id="PTHR34582">
    <property type="entry name" value="UPF0702 TRANSMEMBRANE PROTEIN YCAP"/>
    <property type="match status" value="1"/>
</dbReference>
<evidence type="ECO:0000259" key="8">
    <source>
        <dbReference type="Pfam" id="PF04239"/>
    </source>
</evidence>
<reference evidence="9 10" key="1">
    <citation type="journal article" date="2006" name="Environ. Microbiol.">
        <title>Whole genome analysis of the marine Bacteroidetes'Gramella forsetii' reveals adaptations to degradation of polymeric organic matter.</title>
        <authorList>
            <person name="Bauer M."/>
            <person name="Kube M."/>
            <person name="Teeling H."/>
            <person name="Richter M."/>
            <person name="Lombardot T."/>
            <person name="Allers E."/>
            <person name="Wuerdemann C.A."/>
            <person name="Quast C."/>
            <person name="Kuhl H."/>
            <person name="Knaust F."/>
            <person name="Woebken D."/>
            <person name="Bischof K."/>
            <person name="Mussmann M."/>
            <person name="Choudhuri J.V."/>
            <person name="Meyer F."/>
            <person name="Reinhardt R."/>
            <person name="Amann R.I."/>
            <person name="Gloeckner F.O."/>
        </authorList>
    </citation>
    <scope>NUCLEOTIDE SEQUENCE [LARGE SCALE GENOMIC DNA]</scope>
    <source>
        <strain evidence="9 10">KT0803</strain>
    </source>
</reference>
<protein>
    <recommendedName>
        <fullName evidence="8">YetF C-terminal domain-containing protein</fullName>
    </recommendedName>
</protein>
<keyword evidence="4 7" id="KW-0812">Transmembrane</keyword>
<evidence type="ECO:0000256" key="4">
    <source>
        <dbReference type="ARBA" id="ARBA00022692"/>
    </source>
</evidence>
<dbReference type="eggNOG" id="COG2323">
    <property type="taxonomic scope" value="Bacteria"/>
</dbReference>
<dbReference type="HOGENOM" id="CLU_077149_3_3_10"/>
<evidence type="ECO:0000256" key="6">
    <source>
        <dbReference type="ARBA" id="ARBA00023136"/>
    </source>
</evidence>
<feature type="domain" description="YetF C-terminal" evidence="8">
    <location>
        <begin position="90"/>
        <end position="159"/>
    </location>
</feature>
<feature type="transmembrane region" description="Helical" evidence="7">
    <location>
        <begin position="42"/>
        <end position="61"/>
    </location>
</feature>
<dbReference type="RefSeq" id="WP_011709790.1">
    <property type="nucleotide sequence ID" value="NC_008571.1"/>
</dbReference>
<name>A0M2N8_CHRFK</name>
<dbReference type="PANTHER" id="PTHR34582:SF6">
    <property type="entry name" value="UPF0702 TRANSMEMBRANE PROTEIN YCAP"/>
    <property type="match status" value="1"/>
</dbReference>
<accession>A0M2N8</accession>